<accession>A0A074JSR7</accession>
<evidence type="ECO:0008006" key="3">
    <source>
        <dbReference type="Google" id="ProtNLM"/>
    </source>
</evidence>
<dbReference type="STRING" id="1353528.DT23_12705"/>
<gene>
    <name evidence="1" type="ORF">DT23_12705</name>
</gene>
<evidence type="ECO:0000313" key="2">
    <source>
        <dbReference type="Proteomes" id="UP000027471"/>
    </source>
</evidence>
<keyword evidence="2" id="KW-1185">Reference proteome</keyword>
<dbReference type="eggNOG" id="ENOG502ZM6Z">
    <property type="taxonomic scope" value="Bacteria"/>
</dbReference>
<proteinExistence type="predicted"/>
<protein>
    <recommendedName>
        <fullName evidence="3">Lipocalin-like domain-containing protein</fullName>
    </recommendedName>
</protein>
<dbReference type="EMBL" id="AUNB01000016">
    <property type="protein sequence ID" value="KEO60696.1"/>
    <property type="molecule type" value="Genomic_DNA"/>
</dbReference>
<sequence>MYVGPWQITHHAGYVISGPMTMPFPASGDVETMQIEMSPSGGLVGTHPEAQQPVVFSWADEPPWSFEAHASKDGVPAPMLSSTDVEMLMGCGVENLARLIGRTQATIDGVTMEMTMRLMVVGPDQMYGIFHTSAVVKGIPVKSWRAVTLTR</sequence>
<reference evidence="1 2" key="1">
    <citation type="journal article" date="2015" name="Antonie Van Leeuwenhoek">
        <title>Thioclava indica sp. nov., isolated from surface seawater of the Indian Ocean.</title>
        <authorList>
            <person name="Liu Y."/>
            <person name="Lai Q."/>
            <person name="Du J."/>
            <person name="Xu H."/>
            <person name="Jiang L."/>
            <person name="Shao Z."/>
        </authorList>
    </citation>
    <scope>NUCLEOTIDE SEQUENCE [LARGE SCALE GENOMIC DNA]</scope>
    <source>
        <strain evidence="1 2">DT23-4</strain>
    </source>
</reference>
<name>A0A074JSR7_9RHOB</name>
<evidence type="ECO:0000313" key="1">
    <source>
        <dbReference type="EMBL" id="KEO60696.1"/>
    </source>
</evidence>
<organism evidence="1 2">
    <name type="scientific">Thioclava indica</name>
    <dbReference type="NCBI Taxonomy" id="1353528"/>
    <lineage>
        <taxon>Bacteria</taxon>
        <taxon>Pseudomonadati</taxon>
        <taxon>Pseudomonadota</taxon>
        <taxon>Alphaproteobacteria</taxon>
        <taxon>Rhodobacterales</taxon>
        <taxon>Paracoccaceae</taxon>
        <taxon>Thioclava</taxon>
    </lineage>
</organism>
<dbReference type="Proteomes" id="UP000027471">
    <property type="component" value="Unassembled WGS sequence"/>
</dbReference>
<comment type="caution">
    <text evidence="1">The sequence shown here is derived from an EMBL/GenBank/DDBJ whole genome shotgun (WGS) entry which is preliminary data.</text>
</comment>
<dbReference type="AlphaFoldDB" id="A0A074JSR7"/>